<evidence type="ECO:0000259" key="8">
    <source>
        <dbReference type="PROSITE" id="PS50843"/>
    </source>
</evidence>
<dbReference type="SUPFAM" id="SSF49590">
    <property type="entry name" value="PHL pollen allergen"/>
    <property type="match status" value="1"/>
</dbReference>
<evidence type="ECO:0000256" key="4">
    <source>
        <dbReference type="ARBA" id="ARBA00022729"/>
    </source>
</evidence>
<gene>
    <name evidence="9" type="ORF">LUZ63_010609</name>
</gene>
<dbReference type="SMART" id="SM00837">
    <property type="entry name" value="DPBB_1"/>
    <property type="match status" value="1"/>
</dbReference>
<dbReference type="Pfam" id="PF03330">
    <property type="entry name" value="DPBB_1"/>
    <property type="match status" value="1"/>
</dbReference>
<organism evidence="9 10">
    <name type="scientific">Rhynchospora breviuscula</name>
    <dbReference type="NCBI Taxonomy" id="2022672"/>
    <lineage>
        <taxon>Eukaryota</taxon>
        <taxon>Viridiplantae</taxon>
        <taxon>Streptophyta</taxon>
        <taxon>Embryophyta</taxon>
        <taxon>Tracheophyta</taxon>
        <taxon>Spermatophyta</taxon>
        <taxon>Magnoliopsida</taxon>
        <taxon>Liliopsida</taxon>
        <taxon>Poales</taxon>
        <taxon>Cyperaceae</taxon>
        <taxon>Cyperoideae</taxon>
        <taxon>Rhynchosporeae</taxon>
        <taxon>Rhynchospora</taxon>
    </lineage>
</organism>
<evidence type="ECO:0000313" key="9">
    <source>
        <dbReference type="EMBL" id="KAJ1693911.1"/>
    </source>
</evidence>
<dbReference type="InterPro" id="IPR036908">
    <property type="entry name" value="RlpA-like_sf"/>
</dbReference>
<comment type="subcellular location">
    <subcellularLocation>
        <location evidence="6">Secreted</location>
        <location evidence="6">Cell wall</location>
    </subcellularLocation>
    <subcellularLocation>
        <location evidence="6">Membrane</location>
        <topology evidence="6">Peripheral membrane protein</topology>
    </subcellularLocation>
</comment>
<dbReference type="GO" id="GO:0016020">
    <property type="term" value="C:membrane"/>
    <property type="evidence" value="ECO:0007669"/>
    <property type="project" value="UniProtKB-SubCell"/>
</dbReference>
<evidence type="ECO:0000313" key="10">
    <source>
        <dbReference type="Proteomes" id="UP001151287"/>
    </source>
</evidence>
<sequence length="256" mass="28774">MGMGMFFKLSLILAMYFMRTAFGFDGSWQYSHATFYGGADASGTMGGACGYGNLYTYGYGTNTVALSTALFNDGASCGQCYVITCDYNSVPQWCLPGRSVTVTATNFCPPNWAIPSDNGGWCNPPRTHFDMAQPAFEQIAITTAGIVPVQYQRVSCYKRGNIRFTLNGFPYFNNFLVWNVGGPGSISYMMVRGDKTNWMVMSRNWGAIWMLNSVDLSGQALSFYIWNSDWQFLYFPQVVYNNWVYGQTYEAYANFY</sequence>
<dbReference type="Gene3D" id="2.60.40.760">
    <property type="entry name" value="Expansin, cellulose-binding-like domain"/>
    <property type="match status" value="1"/>
</dbReference>
<evidence type="ECO:0000256" key="2">
    <source>
        <dbReference type="ARBA" id="ARBA00022512"/>
    </source>
</evidence>
<dbReference type="GO" id="GO:0009664">
    <property type="term" value="P:plant-type cell wall organization"/>
    <property type="evidence" value="ECO:0007669"/>
    <property type="project" value="InterPro"/>
</dbReference>
<evidence type="ECO:0000256" key="6">
    <source>
        <dbReference type="RuleBase" id="RU365023"/>
    </source>
</evidence>
<keyword evidence="4 6" id="KW-0732">Signal</keyword>
<evidence type="ECO:0000256" key="5">
    <source>
        <dbReference type="ARBA" id="ARBA00023136"/>
    </source>
</evidence>
<keyword evidence="2 6" id="KW-0134">Cell wall</keyword>
<feature type="signal peptide" evidence="6">
    <location>
        <begin position="1"/>
        <end position="23"/>
    </location>
</feature>
<evidence type="ECO:0000256" key="1">
    <source>
        <dbReference type="ARBA" id="ARBA00005392"/>
    </source>
</evidence>
<evidence type="ECO:0000256" key="3">
    <source>
        <dbReference type="ARBA" id="ARBA00022525"/>
    </source>
</evidence>
<dbReference type="CDD" id="cd22274">
    <property type="entry name" value="DPBB_EXPA_N"/>
    <property type="match status" value="1"/>
</dbReference>
<comment type="similarity">
    <text evidence="1 6">Belongs to the expansin family. Expansin A subfamily.</text>
</comment>
<dbReference type="Proteomes" id="UP001151287">
    <property type="component" value="Unassembled WGS sequence"/>
</dbReference>
<dbReference type="InterPro" id="IPR007118">
    <property type="entry name" value="Expan_Lol_pI"/>
</dbReference>
<dbReference type="PANTHER" id="PTHR31867">
    <property type="entry name" value="EXPANSIN-A15"/>
    <property type="match status" value="1"/>
</dbReference>
<keyword evidence="6" id="KW-0961">Cell wall biogenesis/degradation</keyword>
<dbReference type="PROSITE" id="PS50842">
    <property type="entry name" value="EXPANSIN_EG45"/>
    <property type="match status" value="1"/>
</dbReference>
<dbReference type="PROSITE" id="PS50843">
    <property type="entry name" value="EXPANSIN_CBD"/>
    <property type="match status" value="1"/>
</dbReference>
<dbReference type="FunFam" id="2.40.40.10:FF:000001">
    <property type="entry name" value="Expansin"/>
    <property type="match status" value="1"/>
</dbReference>
<keyword evidence="3 6" id="KW-0964">Secreted</keyword>
<feature type="chain" id="PRO_5040542867" description="Expansin" evidence="6">
    <location>
        <begin position="24"/>
        <end position="256"/>
    </location>
</feature>
<comment type="caution">
    <text evidence="9">The sequence shown here is derived from an EMBL/GenBank/DDBJ whole genome shotgun (WGS) entry which is preliminary data.</text>
</comment>
<dbReference type="InterPro" id="IPR002963">
    <property type="entry name" value="Expansin"/>
</dbReference>
<dbReference type="AlphaFoldDB" id="A0A9Q0HPN6"/>
<dbReference type="GO" id="GO:0005576">
    <property type="term" value="C:extracellular region"/>
    <property type="evidence" value="ECO:0007669"/>
    <property type="project" value="InterPro"/>
</dbReference>
<dbReference type="Pfam" id="PF01357">
    <property type="entry name" value="Expansin_C"/>
    <property type="match status" value="1"/>
</dbReference>
<dbReference type="InterPro" id="IPR007112">
    <property type="entry name" value="Expansin/allergen_DPBB_dom"/>
</dbReference>
<reference evidence="9" key="1">
    <citation type="journal article" date="2022" name="Cell">
        <title>Repeat-based holocentromeres influence genome architecture and karyotype evolution.</title>
        <authorList>
            <person name="Hofstatter P.G."/>
            <person name="Thangavel G."/>
            <person name="Lux T."/>
            <person name="Neumann P."/>
            <person name="Vondrak T."/>
            <person name="Novak P."/>
            <person name="Zhang M."/>
            <person name="Costa L."/>
            <person name="Castellani M."/>
            <person name="Scott A."/>
            <person name="Toegelov H."/>
            <person name="Fuchs J."/>
            <person name="Mata-Sucre Y."/>
            <person name="Dias Y."/>
            <person name="Vanzela A.L.L."/>
            <person name="Huettel B."/>
            <person name="Almeida C.C.S."/>
            <person name="Simkova H."/>
            <person name="Souza G."/>
            <person name="Pedrosa-Harand A."/>
            <person name="Macas J."/>
            <person name="Mayer K.F.X."/>
            <person name="Houben A."/>
            <person name="Marques A."/>
        </authorList>
    </citation>
    <scope>NUCLEOTIDE SEQUENCE</scope>
    <source>
        <strain evidence="9">RhyBre1mFocal</strain>
    </source>
</reference>
<dbReference type="InterPro" id="IPR007117">
    <property type="entry name" value="Expansin_CBD"/>
</dbReference>
<dbReference type="SUPFAM" id="SSF50685">
    <property type="entry name" value="Barwin-like endoglucanases"/>
    <property type="match status" value="1"/>
</dbReference>
<keyword evidence="5" id="KW-0472">Membrane</keyword>
<dbReference type="PRINTS" id="PR01225">
    <property type="entry name" value="EXPANSNFAMLY"/>
</dbReference>
<comment type="function">
    <text evidence="6">Causes loosening and extension of plant cell walls by disrupting non-covalent bonding between cellulose microfibrils and matrix glucans. No enzymatic activity has been found.</text>
</comment>
<protein>
    <recommendedName>
        <fullName evidence="6">Expansin</fullName>
    </recommendedName>
</protein>
<dbReference type="PRINTS" id="PR01226">
    <property type="entry name" value="EXPANSIN"/>
</dbReference>
<dbReference type="OrthoDB" id="5823761at2759"/>
<feature type="domain" description="Expansin-like CBD" evidence="8">
    <location>
        <begin position="171"/>
        <end position="251"/>
    </location>
</feature>
<accession>A0A9Q0HPN6</accession>
<keyword evidence="10" id="KW-1185">Reference proteome</keyword>
<name>A0A9Q0HPN6_9POAL</name>
<dbReference type="Gene3D" id="2.40.40.10">
    <property type="entry name" value="RlpA-like domain"/>
    <property type="match status" value="1"/>
</dbReference>
<proteinExistence type="inferred from homology"/>
<dbReference type="InterPro" id="IPR009009">
    <property type="entry name" value="RlpA-like_DPBB"/>
</dbReference>
<dbReference type="EMBL" id="JAMQYH010000003">
    <property type="protein sequence ID" value="KAJ1693911.1"/>
    <property type="molecule type" value="Genomic_DNA"/>
</dbReference>
<feature type="domain" description="Expansin-like EG45" evidence="7">
    <location>
        <begin position="46"/>
        <end position="161"/>
    </location>
</feature>
<evidence type="ECO:0000259" key="7">
    <source>
        <dbReference type="PROSITE" id="PS50842"/>
    </source>
</evidence>
<dbReference type="InterPro" id="IPR036749">
    <property type="entry name" value="Expansin_CBD_sf"/>
</dbReference>